<comment type="caution">
    <text evidence="1">The sequence shown here is derived from an EMBL/GenBank/DDBJ whole genome shotgun (WGS) entry which is preliminary data.</text>
</comment>
<name>A0A420I704_9PEZI</name>
<dbReference type="Proteomes" id="UP000286134">
    <property type="component" value="Unassembled WGS sequence"/>
</dbReference>
<proteinExistence type="predicted"/>
<protein>
    <submittedName>
        <fullName evidence="1">Uncharacterized protein</fullName>
    </submittedName>
</protein>
<evidence type="ECO:0000313" key="2">
    <source>
        <dbReference type="Proteomes" id="UP000286134"/>
    </source>
</evidence>
<evidence type="ECO:0000313" key="1">
    <source>
        <dbReference type="EMBL" id="RKF65490.1"/>
    </source>
</evidence>
<sequence>MCRRYMEIDSRILPGAEVYHVECKPALRMGRTTSSLETVETFSALLQYTIRKHVEIYQANLPDSKMKKEI</sequence>
<organism evidence="1 2">
    <name type="scientific">Erysiphe neolycopersici</name>
    <dbReference type="NCBI Taxonomy" id="212602"/>
    <lineage>
        <taxon>Eukaryota</taxon>
        <taxon>Fungi</taxon>
        <taxon>Dikarya</taxon>
        <taxon>Ascomycota</taxon>
        <taxon>Pezizomycotina</taxon>
        <taxon>Leotiomycetes</taxon>
        <taxon>Erysiphales</taxon>
        <taxon>Erysiphaceae</taxon>
        <taxon>Erysiphe</taxon>
    </lineage>
</organism>
<gene>
    <name evidence="1" type="ORF">OnM2_007017</name>
</gene>
<dbReference type="EMBL" id="MCFK01000735">
    <property type="protein sequence ID" value="RKF65490.1"/>
    <property type="molecule type" value="Genomic_DNA"/>
</dbReference>
<dbReference type="AlphaFoldDB" id="A0A420I704"/>
<accession>A0A420I704</accession>
<reference evidence="1 2" key="1">
    <citation type="journal article" date="2018" name="BMC Genomics">
        <title>Comparative genome analyses reveal sequence features reflecting distinct modes of host-adaptation between dicot and monocot powdery mildew.</title>
        <authorList>
            <person name="Wu Y."/>
            <person name="Ma X."/>
            <person name="Pan Z."/>
            <person name="Kale S.D."/>
            <person name="Song Y."/>
            <person name="King H."/>
            <person name="Zhang Q."/>
            <person name="Presley C."/>
            <person name="Deng X."/>
            <person name="Wei C.I."/>
            <person name="Xiao S."/>
        </authorList>
    </citation>
    <scope>NUCLEOTIDE SEQUENCE [LARGE SCALE GENOMIC DNA]</scope>
    <source>
        <strain evidence="1">UMSG2</strain>
    </source>
</reference>
<keyword evidence="2" id="KW-1185">Reference proteome</keyword>